<proteinExistence type="predicted"/>
<feature type="transmembrane region" description="Helical" evidence="1">
    <location>
        <begin position="6"/>
        <end position="28"/>
    </location>
</feature>
<accession>A0A6C0KR80</accession>
<protein>
    <submittedName>
        <fullName evidence="2">Uncharacterized protein</fullName>
    </submittedName>
</protein>
<keyword evidence="1" id="KW-1133">Transmembrane helix</keyword>
<keyword evidence="1" id="KW-0472">Membrane</keyword>
<dbReference type="EMBL" id="MN740968">
    <property type="protein sequence ID" value="QHU20462.1"/>
    <property type="molecule type" value="Genomic_DNA"/>
</dbReference>
<organism evidence="2">
    <name type="scientific">viral metagenome</name>
    <dbReference type="NCBI Taxonomy" id="1070528"/>
    <lineage>
        <taxon>unclassified sequences</taxon>
        <taxon>metagenomes</taxon>
        <taxon>organismal metagenomes</taxon>
    </lineage>
</organism>
<sequence length="32" mass="3525">MDSNEIVLVIFLMIGILIVFGIAIRAAYNSNN</sequence>
<name>A0A6C0KR80_9ZZZZ</name>
<keyword evidence="1" id="KW-0812">Transmembrane</keyword>
<evidence type="ECO:0000313" key="2">
    <source>
        <dbReference type="EMBL" id="QHU20462.1"/>
    </source>
</evidence>
<reference evidence="2" key="1">
    <citation type="journal article" date="2020" name="Nature">
        <title>Giant virus diversity and host interactions through global metagenomics.</title>
        <authorList>
            <person name="Schulz F."/>
            <person name="Roux S."/>
            <person name="Paez-Espino D."/>
            <person name="Jungbluth S."/>
            <person name="Walsh D.A."/>
            <person name="Denef V.J."/>
            <person name="McMahon K.D."/>
            <person name="Konstantinidis K.T."/>
            <person name="Eloe-Fadrosh E.A."/>
            <person name="Kyrpides N.C."/>
            <person name="Woyke T."/>
        </authorList>
    </citation>
    <scope>NUCLEOTIDE SEQUENCE</scope>
    <source>
        <strain evidence="2">GVMAG-S-3300013093-109</strain>
    </source>
</reference>
<dbReference type="AlphaFoldDB" id="A0A6C0KR80"/>
<evidence type="ECO:0000256" key="1">
    <source>
        <dbReference type="SAM" id="Phobius"/>
    </source>
</evidence>